<feature type="transmembrane region" description="Helical" evidence="8">
    <location>
        <begin position="298"/>
        <end position="316"/>
    </location>
</feature>
<keyword evidence="6 8" id="KW-1133">Transmembrane helix</keyword>
<dbReference type="InterPro" id="IPR038731">
    <property type="entry name" value="RgtA/B/C-like"/>
</dbReference>
<feature type="domain" description="Glycosyltransferase RgtA/B/C/D-like" evidence="9">
    <location>
        <begin position="65"/>
        <end position="223"/>
    </location>
</feature>
<keyword evidence="11" id="KW-1185">Reference proteome</keyword>
<dbReference type="AlphaFoldDB" id="A0A2S7SQ67"/>
<comment type="caution">
    <text evidence="10">The sequence shown here is derived from an EMBL/GenBank/DDBJ whole genome shotgun (WGS) entry which is preliminary data.</text>
</comment>
<keyword evidence="2" id="KW-1003">Cell membrane</keyword>
<evidence type="ECO:0000256" key="6">
    <source>
        <dbReference type="ARBA" id="ARBA00022989"/>
    </source>
</evidence>
<sequence>MNLKPIHGILVVLLIVSIPLFAHLGELPIQQWDEGRLAMKAIEMTESHNWLITTVNGFPDLLSVKPPLLTWIQAIFIKILGANEWAIRLPSALAALATCLLIYWFFAWKFIKDVWLGIICNLLLISCMGYVTLHGTRSGDYDTLLTLLTTGYILCFFLYLEEKKIRYLHITMLLLTLSVYTKGVQGLMFLPALLIYAVATKKLLALLKEKRFYIDGLAFVALVLGYYLAREHYKHGYLDAVILNELGGRYGQVLEGHKGTFFYFFNWIDERAFTYWWPTLVGGLITGGLTADKQVRRLMLYLSLVMGVYMFIISSAETKCWWYIMPVMPFMAIVGGVFINTIFKALGRVDVSKTMRWNVLPYLFLIVTALPAYTTIIKVATCGQPASQWDYVNKDMSQILFNVANDNDKSLDGYLVLDNYDDNLTWYREVIKRQHKPIQFSPDKDPGTATKVVAFRFDTKWALDSACDLSVTYSSGAVNYYTIKGKKTHLPAVGSSRKTL</sequence>
<evidence type="ECO:0000259" key="9">
    <source>
        <dbReference type="Pfam" id="PF13231"/>
    </source>
</evidence>
<dbReference type="GO" id="GO:0009103">
    <property type="term" value="P:lipopolysaccharide biosynthetic process"/>
    <property type="evidence" value="ECO:0007669"/>
    <property type="project" value="UniProtKB-ARBA"/>
</dbReference>
<evidence type="ECO:0000256" key="5">
    <source>
        <dbReference type="ARBA" id="ARBA00022692"/>
    </source>
</evidence>
<evidence type="ECO:0000256" key="1">
    <source>
        <dbReference type="ARBA" id="ARBA00004651"/>
    </source>
</evidence>
<evidence type="ECO:0000256" key="2">
    <source>
        <dbReference type="ARBA" id="ARBA00022475"/>
    </source>
</evidence>
<keyword evidence="4" id="KW-0808">Transferase</keyword>
<dbReference type="Pfam" id="PF13231">
    <property type="entry name" value="PMT_2"/>
    <property type="match status" value="1"/>
</dbReference>
<feature type="transmembrane region" description="Helical" evidence="8">
    <location>
        <begin position="355"/>
        <end position="373"/>
    </location>
</feature>
<dbReference type="OrthoDB" id="9792789at2"/>
<comment type="subcellular location">
    <subcellularLocation>
        <location evidence="1">Cell membrane</location>
        <topology evidence="1">Multi-pass membrane protein</topology>
    </subcellularLocation>
</comment>
<feature type="transmembrane region" description="Helical" evidence="8">
    <location>
        <begin position="114"/>
        <end position="131"/>
    </location>
</feature>
<dbReference type="InterPro" id="IPR050297">
    <property type="entry name" value="LipidA_mod_glycosyltrf_83"/>
</dbReference>
<keyword evidence="5 8" id="KW-0812">Transmembrane</keyword>
<name>A0A2S7SQ67_9BACT</name>
<evidence type="ECO:0000313" key="10">
    <source>
        <dbReference type="EMBL" id="PQJ08868.1"/>
    </source>
</evidence>
<evidence type="ECO:0000256" key="4">
    <source>
        <dbReference type="ARBA" id="ARBA00022679"/>
    </source>
</evidence>
<dbReference type="GO" id="GO:0016763">
    <property type="term" value="F:pentosyltransferase activity"/>
    <property type="evidence" value="ECO:0007669"/>
    <property type="project" value="TreeGrafter"/>
</dbReference>
<dbReference type="EMBL" id="PPSL01000011">
    <property type="protein sequence ID" value="PQJ08868.1"/>
    <property type="molecule type" value="Genomic_DNA"/>
</dbReference>
<evidence type="ECO:0000256" key="7">
    <source>
        <dbReference type="ARBA" id="ARBA00023136"/>
    </source>
</evidence>
<feature type="transmembrane region" description="Helical" evidence="8">
    <location>
        <begin position="322"/>
        <end position="343"/>
    </location>
</feature>
<feature type="transmembrane region" description="Helical" evidence="8">
    <location>
        <begin position="6"/>
        <end position="24"/>
    </location>
</feature>
<evidence type="ECO:0000313" key="11">
    <source>
        <dbReference type="Proteomes" id="UP000239872"/>
    </source>
</evidence>
<evidence type="ECO:0000256" key="3">
    <source>
        <dbReference type="ARBA" id="ARBA00022676"/>
    </source>
</evidence>
<dbReference type="GO" id="GO:0010041">
    <property type="term" value="P:response to iron(III) ion"/>
    <property type="evidence" value="ECO:0007669"/>
    <property type="project" value="TreeGrafter"/>
</dbReference>
<dbReference type="Proteomes" id="UP000239872">
    <property type="component" value="Unassembled WGS sequence"/>
</dbReference>
<gene>
    <name evidence="10" type="ORF">CJD36_022255</name>
</gene>
<protein>
    <recommendedName>
        <fullName evidence="9">Glycosyltransferase RgtA/B/C/D-like domain-containing protein</fullName>
    </recommendedName>
</protein>
<dbReference type="GO" id="GO:0005886">
    <property type="term" value="C:plasma membrane"/>
    <property type="evidence" value="ECO:0007669"/>
    <property type="project" value="UniProtKB-SubCell"/>
</dbReference>
<dbReference type="PANTHER" id="PTHR33908:SF3">
    <property type="entry name" value="UNDECAPRENYL PHOSPHATE-ALPHA-4-AMINO-4-DEOXY-L-ARABINOSE ARABINOSYL TRANSFERASE"/>
    <property type="match status" value="1"/>
</dbReference>
<feature type="transmembrane region" description="Helical" evidence="8">
    <location>
        <begin position="212"/>
        <end position="229"/>
    </location>
</feature>
<proteinExistence type="predicted"/>
<feature type="transmembrane region" description="Helical" evidence="8">
    <location>
        <begin position="85"/>
        <end position="108"/>
    </location>
</feature>
<keyword evidence="7 8" id="KW-0472">Membrane</keyword>
<organism evidence="10 11">
    <name type="scientific">Flavipsychrobacter stenotrophus</name>
    <dbReference type="NCBI Taxonomy" id="2077091"/>
    <lineage>
        <taxon>Bacteria</taxon>
        <taxon>Pseudomonadati</taxon>
        <taxon>Bacteroidota</taxon>
        <taxon>Chitinophagia</taxon>
        <taxon>Chitinophagales</taxon>
        <taxon>Chitinophagaceae</taxon>
        <taxon>Flavipsychrobacter</taxon>
    </lineage>
</organism>
<accession>A0A2S7SQ67</accession>
<dbReference type="PANTHER" id="PTHR33908">
    <property type="entry name" value="MANNOSYLTRANSFERASE YKCB-RELATED"/>
    <property type="match status" value="1"/>
</dbReference>
<evidence type="ECO:0000256" key="8">
    <source>
        <dbReference type="SAM" id="Phobius"/>
    </source>
</evidence>
<reference evidence="10 11" key="1">
    <citation type="submission" date="2018-01" db="EMBL/GenBank/DDBJ databases">
        <title>A novel member of the phylum Bacteroidetes isolated from glacier ice.</title>
        <authorList>
            <person name="Liu Q."/>
            <person name="Xin Y.-H."/>
        </authorList>
    </citation>
    <scope>NUCLEOTIDE SEQUENCE [LARGE SCALE GENOMIC DNA]</scope>
    <source>
        <strain evidence="10 11">RB1R16</strain>
    </source>
</reference>
<feature type="transmembrane region" description="Helical" evidence="8">
    <location>
        <begin position="143"/>
        <end position="160"/>
    </location>
</feature>
<keyword evidence="3" id="KW-0328">Glycosyltransferase</keyword>
<dbReference type="RefSeq" id="WP_105041417.1">
    <property type="nucleotide sequence ID" value="NZ_PPSL01000011.1"/>
</dbReference>